<evidence type="ECO:0000256" key="1">
    <source>
        <dbReference type="SAM" id="Phobius"/>
    </source>
</evidence>
<dbReference type="Proteomes" id="UP000177141">
    <property type="component" value="Unassembled WGS sequence"/>
</dbReference>
<evidence type="ECO:0000313" key="2">
    <source>
        <dbReference type="EMBL" id="OGK48584.1"/>
    </source>
</evidence>
<reference evidence="2 3" key="1">
    <citation type="journal article" date="2016" name="Nat. Commun.">
        <title>Thousands of microbial genomes shed light on interconnected biogeochemical processes in an aquifer system.</title>
        <authorList>
            <person name="Anantharaman K."/>
            <person name="Brown C.T."/>
            <person name="Hug L.A."/>
            <person name="Sharon I."/>
            <person name="Castelle C.J."/>
            <person name="Probst A.J."/>
            <person name="Thomas B.C."/>
            <person name="Singh A."/>
            <person name="Wilkins M.J."/>
            <person name="Karaoz U."/>
            <person name="Brodie E.L."/>
            <person name="Williams K.H."/>
            <person name="Hubbard S.S."/>
            <person name="Banfield J.F."/>
        </authorList>
    </citation>
    <scope>NUCLEOTIDE SEQUENCE [LARGE SCALE GENOMIC DNA]</scope>
</reference>
<comment type="caution">
    <text evidence="2">The sequence shown here is derived from an EMBL/GenBank/DDBJ whole genome shotgun (WGS) entry which is preliminary data.</text>
</comment>
<accession>A0A1F7IYZ8</accession>
<keyword evidence="1" id="KW-1133">Transmembrane helix</keyword>
<protein>
    <submittedName>
        <fullName evidence="2">Uncharacterized protein</fullName>
    </submittedName>
</protein>
<evidence type="ECO:0000313" key="3">
    <source>
        <dbReference type="Proteomes" id="UP000177141"/>
    </source>
</evidence>
<keyword evidence="1" id="KW-0812">Transmembrane</keyword>
<dbReference type="AlphaFoldDB" id="A0A1F7IYZ8"/>
<gene>
    <name evidence="2" type="ORF">A3A93_03905</name>
</gene>
<organism evidence="2 3">
    <name type="scientific">Candidatus Roizmanbacteria bacterium RIFCSPLOWO2_01_FULL_38_12</name>
    <dbReference type="NCBI Taxonomy" id="1802061"/>
    <lineage>
        <taxon>Bacteria</taxon>
        <taxon>Candidatus Roizmaniibacteriota</taxon>
    </lineage>
</organism>
<name>A0A1F7IYZ8_9BACT</name>
<proteinExistence type="predicted"/>
<keyword evidence="1" id="KW-0472">Membrane</keyword>
<sequence>MSKIIKGINQIFIYLLLFIFYLAIIGLAKIIYLIFKKRETDDASYWRKPENKELDIFSPY</sequence>
<feature type="transmembrane region" description="Helical" evidence="1">
    <location>
        <begin position="12"/>
        <end position="35"/>
    </location>
</feature>
<dbReference type="EMBL" id="MGAL01000013">
    <property type="protein sequence ID" value="OGK48584.1"/>
    <property type="molecule type" value="Genomic_DNA"/>
</dbReference>